<keyword evidence="1" id="KW-1133">Transmembrane helix</keyword>
<keyword evidence="4" id="KW-1185">Reference proteome</keyword>
<feature type="transmembrane region" description="Helical" evidence="1">
    <location>
        <begin position="104"/>
        <end position="125"/>
    </location>
</feature>
<dbReference type="EMBL" id="JNBR01000075">
    <property type="protein sequence ID" value="OQR99030.1"/>
    <property type="molecule type" value="Genomic_DNA"/>
</dbReference>
<proteinExistence type="predicted"/>
<feature type="chain" id="PRO_5010694288" description="Secreted protein" evidence="2">
    <location>
        <begin position="21"/>
        <end position="129"/>
    </location>
</feature>
<sequence length="129" mass="14067">MQISVVFLVLFALLVDLTAAFGRTNTTAALNHIAEDTTCAAIDEVMAPVCGDRALQWEHKCEKQCVDAVAQLLRQPTKQVCLVEWKVVAHLQATQCADDHPMLFGLRSMSVTTIASAILSVFLLFSCTS</sequence>
<evidence type="ECO:0000256" key="2">
    <source>
        <dbReference type="SAM" id="SignalP"/>
    </source>
</evidence>
<name>A0A1V9ZMN8_ACHHY</name>
<evidence type="ECO:0000313" key="3">
    <source>
        <dbReference type="EMBL" id="OQR99030.1"/>
    </source>
</evidence>
<organism evidence="3 4">
    <name type="scientific">Achlya hypogyna</name>
    <name type="common">Oomycete</name>
    <name type="synonym">Protoachlya hypogyna</name>
    <dbReference type="NCBI Taxonomy" id="1202772"/>
    <lineage>
        <taxon>Eukaryota</taxon>
        <taxon>Sar</taxon>
        <taxon>Stramenopiles</taxon>
        <taxon>Oomycota</taxon>
        <taxon>Saprolegniomycetes</taxon>
        <taxon>Saprolegniales</taxon>
        <taxon>Achlyaceae</taxon>
        <taxon>Achlya</taxon>
    </lineage>
</organism>
<gene>
    <name evidence="3" type="ORF">ACHHYP_07415</name>
</gene>
<keyword evidence="1" id="KW-0472">Membrane</keyword>
<keyword evidence="1" id="KW-0812">Transmembrane</keyword>
<comment type="caution">
    <text evidence="3">The sequence shown here is derived from an EMBL/GenBank/DDBJ whole genome shotgun (WGS) entry which is preliminary data.</text>
</comment>
<feature type="signal peptide" evidence="2">
    <location>
        <begin position="1"/>
        <end position="20"/>
    </location>
</feature>
<dbReference type="OrthoDB" id="77572at2759"/>
<keyword evidence="2" id="KW-0732">Signal</keyword>
<dbReference type="AlphaFoldDB" id="A0A1V9ZMN8"/>
<dbReference type="Proteomes" id="UP000243579">
    <property type="component" value="Unassembled WGS sequence"/>
</dbReference>
<accession>A0A1V9ZMN8</accession>
<protein>
    <recommendedName>
        <fullName evidence="5">Secreted protein</fullName>
    </recommendedName>
</protein>
<evidence type="ECO:0000313" key="4">
    <source>
        <dbReference type="Proteomes" id="UP000243579"/>
    </source>
</evidence>
<reference evidence="3 4" key="1">
    <citation type="journal article" date="2014" name="Genome Biol. Evol.">
        <title>The secreted proteins of Achlya hypogyna and Thraustotheca clavata identify the ancestral oomycete secretome and reveal gene acquisitions by horizontal gene transfer.</title>
        <authorList>
            <person name="Misner I."/>
            <person name="Blouin N."/>
            <person name="Leonard G."/>
            <person name="Richards T.A."/>
            <person name="Lane C.E."/>
        </authorList>
    </citation>
    <scope>NUCLEOTIDE SEQUENCE [LARGE SCALE GENOMIC DNA]</scope>
    <source>
        <strain evidence="3 4">ATCC 48635</strain>
    </source>
</reference>
<evidence type="ECO:0000256" key="1">
    <source>
        <dbReference type="SAM" id="Phobius"/>
    </source>
</evidence>
<evidence type="ECO:0008006" key="5">
    <source>
        <dbReference type="Google" id="ProtNLM"/>
    </source>
</evidence>